<dbReference type="EMBL" id="GBXM01048950">
    <property type="protein sequence ID" value="JAH59627.1"/>
    <property type="molecule type" value="Transcribed_RNA"/>
</dbReference>
<dbReference type="AlphaFoldDB" id="A0A0E9U1K5"/>
<proteinExistence type="predicted"/>
<sequence>MNSSSYCSSSLSYFPYFIFLVEGERGRDNDFCVRTELVCIFNI</sequence>
<protein>
    <submittedName>
        <fullName evidence="1">Uncharacterized protein</fullName>
    </submittedName>
</protein>
<organism evidence="1">
    <name type="scientific">Anguilla anguilla</name>
    <name type="common">European freshwater eel</name>
    <name type="synonym">Muraena anguilla</name>
    <dbReference type="NCBI Taxonomy" id="7936"/>
    <lineage>
        <taxon>Eukaryota</taxon>
        <taxon>Metazoa</taxon>
        <taxon>Chordata</taxon>
        <taxon>Craniata</taxon>
        <taxon>Vertebrata</taxon>
        <taxon>Euteleostomi</taxon>
        <taxon>Actinopterygii</taxon>
        <taxon>Neopterygii</taxon>
        <taxon>Teleostei</taxon>
        <taxon>Anguilliformes</taxon>
        <taxon>Anguillidae</taxon>
        <taxon>Anguilla</taxon>
    </lineage>
</organism>
<accession>A0A0E9U1K5</accession>
<evidence type="ECO:0000313" key="1">
    <source>
        <dbReference type="EMBL" id="JAH59627.1"/>
    </source>
</evidence>
<reference evidence="1" key="1">
    <citation type="submission" date="2014-11" db="EMBL/GenBank/DDBJ databases">
        <authorList>
            <person name="Amaro Gonzalez C."/>
        </authorList>
    </citation>
    <scope>NUCLEOTIDE SEQUENCE</scope>
</reference>
<dbReference type="EMBL" id="GBXM01077662">
    <property type="protein sequence ID" value="JAH30915.1"/>
    <property type="molecule type" value="Transcribed_RNA"/>
</dbReference>
<reference evidence="1" key="2">
    <citation type="journal article" date="2015" name="Fish Shellfish Immunol.">
        <title>Early steps in the European eel (Anguilla anguilla)-Vibrio vulnificus interaction in the gills: Role of the RtxA13 toxin.</title>
        <authorList>
            <person name="Callol A."/>
            <person name="Pajuelo D."/>
            <person name="Ebbesson L."/>
            <person name="Teles M."/>
            <person name="MacKenzie S."/>
            <person name="Amaro C."/>
        </authorList>
    </citation>
    <scope>NUCLEOTIDE SEQUENCE</scope>
</reference>
<name>A0A0E9U1K5_ANGAN</name>